<dbReference type="Pfam" id="PF01042">
    <property type="entry name" value="Ribonuc_L-PSP"/>
    <property type="match status" value="1"/>
</dbReference>
<sequence>MTSLPTPIDRPELFQSPAFAQGMIAPAGRTLYVGGQNGTDGTGALADGLGAQTEQALRNVLAVLAEAGSGPEYVVKQTIYLATGIDPGEAYAATAAAWGNRRTAVTVLAVTPARVGAFAEIEAVAAVPAG</sequence>
<dbReference type="RefSeq" id="WP_092450417.1">
    <property type="nucleotide sequence ID" value="NZ_BKAC01000017.1"/>
</dbReference>
<gene>
    <name evidence="3" type="ORF">E3O11_15705</name>
    <name evidence="2" type="ORF">SAMN05216274_109169</name>
</gene>
<dbReference type="Gene3D" id="3.30.1330.40">
    <property type="entry name" value="RutC-like"/>
    <property type="match status" value="1"/>
</dbReference>
<dbReference type="PANTHER" id="PTHR11803:SF58">
    <property type="entry name" value="PROTEIN HMF1-RELATED"/>
    <property type="match status" value="1"/>
</dbReference>
<reference evidence="2 4" key="1">
    <citation type="submission" date="2016-10" db="EMBL/GenBank/DDBJ databases">
        <authorList>
            <person name="Varghese N."/>
            <person name="Submissions S."/>
        </authorList>
    </citation>
    <scope>NUCLEOTIDE SEQUENCE [LARGE SCALE GENOMIC DNA]</scope>
    <source>
        <strain evidence="2 4">GMCC 1.11211</strain>
    </source>
</reference>
<organism evidence="3 5">
    <name type="scientific">Cryobacterium levicorallinum</name>
    <dbReference type="NCBI Taxonomy" id="995038"/>
    <lineage>
        <taxon>Bacteria</taxon>
        <taxon>Bacillati</taxon>
        <taxon>Actinomycetota</taxon>
        <taxon>Actinomycetes</taxon>
        <taxon>Micrococcales</taxon>
        <taxon>Microbacteriaceae</taxon>
        <taxon>Cryobacterium</taxon>
    </lineage>
</organism>
<dbReference type="EMBL" id="FOPW01000009">
    <property type="protein sequence ID" value="SFH62382.1"/>
    <property type="molecule type" value="Genomic_DNA"/>
</dbReference>
<comment type="similarity">
    <text evidence="1">Belongs to the RutC family.</text>
</comment>
<protein>
    <submittedName>
        <fullName evidence="2">Enamine deaminase RidA, house cleaning of reactive enamine intermediates, YjgF/YER057c/UK114 family</fullName>
    </submittedName>
    <submittedName>
        <fullName evidence="3">RidA family protein</fullName>
    </submittedName>
</protein>
<dbReference type="AlphaFoldDB" id="A0A1I3BJD7"/>
<dbReference type="EMBL" id="SOFE01000027">
    <property type="protein sequence ID" value="TFB82107.1"/>
    <property type="molecule type" value="Genomic_DNA"/>
</dbReference>
<dbReference type="CDD" id="cd00448">
    <property type="entry name" value="YjgF_YER057c_UK114_family"/>
    <property type="match status" value="1"/>
</dbReference>
<dbReference type="Proteomes" id="UP000199681">
    <property type="component" value="Unassembled WGS sequence"/>
</dbReference>
<dbReference type="Proteomes" id="UP000297963">
    <property type="component" value="Unassembled WGS sequence"/>
</dbReference>
<dbReference type="InterPro" id="IPR035959">
    <property type="entry name" value="RutC-like_sf"/>
</dbReference>
<proteinExistence type="inferred from homology"/>
<dbReference type="GO" id="GO:0005829">
    <property type="term" value="C:cytosol"/>
    <property type="evidence" value="ECO:0007669"/>
    <property type="project" value="TreeGrafter"/>
</dbReference>
<comment type="caution">
    <text evidence="3">The sequence shown here is derived from an EMBL/GenBank/DDBJ whole genome shotgun (WGS) entry which is preliminary data.</text>
</comment>
<dbReference type="InterPro" id="IPR006175">
    <property type="entry name" value="YjgF/YER057c/UK114"/>
</dbReference>
<reference evidence="3 5" key="2">
    <citation type="submission" date="2019-03" db="EMBL/GenBank/DDBJ databases">
        <title>Genomics of glacier-inhabiting Cryobacterium strains.</title>
        <authorList>
            <person name="Liu Q."/>
            <person name="Xin Y.-H."/>
        </authorList>
    </citation>
    <scope>NUCLEOTIDE SEQUENCE [LARGE SCALE GENOMIC DNA]</scope>
    <source>
        <strain evidence="3 5">Hh34</strain>
    </source>
</reference>
<evidence type="ECO:0000313" key="3">
    <source>
        <dbReference type="EMBL" id="TFB82107.1"/>
    </source>
</evidence>
<evidence type="ECO:0000256" key="1">
    <source>
        <dbReference type="ARBA" id="ARBA00010552"/>
    </source>
</evidence>
<dbReference type="GO" id="GO:0019239">
    <property type="term" value="F:deaminase activity"/>
    <property type="evidence" value="ECO:0007669"/>
    <property type="project" value="TreeGrafter"/>
</dbReference>
<dbReference type="SUPFAM" id="SSF55298">
    <property type="entry name" value="YjgF-like"/>
    <property type="match status" value="1"/>
</dbReference>
<dbReference type="STRING" id="995038.SAMN05216274_109169"/>
<dbReference type="PANTHER" id="PTHR11803">
    <property type="entry name" value="2-IMINOBUTANOATE/2-IMINOPROPANOATE DEAMINASE RIDA"/>
    <property type="match status" value="1"/>
</dbReference>
<evidence type="ECO:0000313" key="2">
    <source>
        <dbReference type="EMBL" id="SFH62382.1"/>
    </source>
</evidence>
<name>A0A1I3BJD7_9MICO</name>
<accession>A0A1I3BJD7</accession>
<keyword evidence="4" id="KW-1185">Reference proteome</keyword>
<evidence type="ECO:0000313" key="5">
    <source>
        <dbReference type="Proteomes" id="UP000297963"/>
    </source>
</evidence>
<evidence type="ECO:0000313" key="4">
    <source>
        <dbReference type="Proteomes" id="UP000199681"/>
    </source>
</evidence>